<reference evidence="2 3" key="1">
    <citation type="journal article" date="2013" name="Int. J. Syst. Evol. Microbiol.">
        <title>Roseomonas aerophila sp. nov., isolated from air.</title>
        <authorList>
            <person name="Kim S.J."/>
            <person name="Weon H.Y."/>
            <person name="Ahn J.H."/>
            <person name="Hong S.B."/>
            <person name="Seok S.J."/>
            <person name="Whang K.S."/>
            <person name="Kwon S.W."/>
        </authorList>
    </citation>
    <scope>NUCLEOTIDE SEQUENCE [LARGE SCALE GENOMIC DNA]</scope>
    <source>
        <strain evidence="2 3">NBRC 108923</strain>
    </source>
</reference>
<comment type="caution">
    <text evidence="2">The sequence shown here is derived from an EMBL/GenBank/DDBJ whole genome shotgun (WGS) entry which is preliminary data.</text>
</comment>
<name>A0ABR7RRU0_9PROT</name>
<protein>
    <submittedName>
        <fullName evidence="2">Uncharacterized protein</fullName>
    </submittedName>
</protein>
<dbReference type="RefSeq" id="WP_187786019.1">
    <property type="nucleotide sequence ID" value="NZ_JACTVA010000040.1"/>
</dbReference>
<dbReference type="EMBL" id="JACTVA010000040">
    <property type="protein sequence ID" value="MBC9208870.1"/>
    <property type="molecule type" value="Genomic_DNA"/>
</dbReference>
<feature type="transmembrane region" description="Helical" evidence="1">
    <location>
        <begin position="54"/>
        <end position="79"/>
    </location>
</feature>
<evidence type="ECO:0000313" key="2">
    <source>
        <dbReference type="EMBL" id="MBC9208870.1"/>
    </source>
</evidence>
<evidence type="ECO:0000313" key="3">
    <source>
        <dbReference type="Proteomes" id="UP000626026"/>
    </source>
</evidence>
<gene>
    <name evidence="2" type="ORF">IBL26_18630</name>
</gene>
<sequence length="119" mass="12421">MAPDPLKAALPRLRIEAATALRLARLDVILAVGLTLAAMFVAVVVIMAPLHGGMLLVLAQIYVALAAGVAAAIWAAIVLERSAPRMKAARRIIQSLQSGAMLEALELALRALPISHADA</sequence>
<dbReference type="Proteomes" id="UP000626026">
    <property type="component" value="Unassembled WGS sequence"/>
</dbReference>
<keyword evidence="1" id="KW-0812">Transmembrane</keyword>
<keyword evidence="1" id="KW-1133">Transmembrane helix</keyword>
<keyword evidence="1" id="KW-0472">Membrane</keyword>
<evidence type="ECO:0000256" key="1">
    <source>
        <dbReference type="SAM" id="Phobius"/>
    </source>
</evidence>
<proteinExistence type="predicted"/>
<organism evidence="2 3">
    <name type="scientific">Teichococcus aerophilus</name>
    <dbReference type="NCBI Taxonomy" id="1224513"/>
    <lineage>
        <taxon>Bacteria</taxon>
        <taxon>Pseudomonadati</taxon>
        <taxon>Pseudomonadota</taxon>
        <taxon>Alphaproteobacteria</taxon>
        <taxon>Acetobacterales</taxon>
        <taxon>Roseomonadaceae</taxon>
        <taxon>Roseomonas</taxon>
    </lineage>
</organism>
<keyword evidence="3" id="KW-1185">Reference proteome</keyword>
<accession>A0ABR7RRU0</accession>
<feature type="transmembrane region" description="Helical" evidence="1">
    <location>
        <begin position="28"/>
        <end position="48"/>
    </location>
</feature>